<evidence type="ECO:0000256" key="5">
    <source>
        <dbReference type="ARBA" id="ARBA00022553"/>
    </source>
</evidence>
<protein>
    <recommendedName>
        <fullName evidence="3">histidine kinase</fullName>
        <ecNumber evidence="3">2.7.13.3</ecNumber>
    </recommendedName>
</protein>
<dbReference type="EMBL" id="JAKIJS010000001">
    <property type="protein sequence ID" value="MCF6136166.1"/>
    <property type="molecule type" value="Genomic_DNA"/>
</dbReference>
<evidence type="ECO:0000256" key="4">
    <source>
        <dbReference type="ARBA" id="ARBA00022475"/>
    </source>
</evidence>
<dbReference type="SUPFAM" id="SSF55874">
    <property type="entry name" value="ATPase domain of HSP90 chaperone/DNA topoisomerase II/histidine kinase"/>
    <property type="match status" value="1"/>
</dbReference>
<evidence type="ECO:0000259" key="15">
    <source>
        <dbReference type="PROSITE" id="PS50109"/>
    </source>
</evidence>
<feature type="transmembrane region" description="Helical" evidence="14">
    <location>
        <begin position="12"/>
        <end position="30"/>
    </location>
</feature>
<evidence type="ECO:0000313" key="18">
    <source>
        <dbReference type="Proteomes" id="UP001649381"/>
    </source>
</evidence>
<dbReference type="Pfam" id="PF02518">
    <property type="entry name" value="HATPase_c"/>
    <property type="match status" value="1"/>
</dbReference>
<dbReference type="Gene3D" id="1.10.287.130">
    <property type="match status" value="1"/>
</dbReference>
<evidence type="ECO:0000256" key="9">
    <source>
        <dbReference type="ARBA" id="ARBA00022777"/>
    </source>
</evidence>
<evidence type="ECO:0000256" key="8">
    <source>
        <dbReference type="ARBA" id="ARBA00022741"/>
    </source>
</evidence>
<keyword evidence="11 14" id="KW-1133">Transmembrane helix</keyword>
<dbReference type="PROSITE" id="PS50885">
    <property type="entry name" value="HAMP"/>
    <property type="match status" value="1"/>
</dbReference>
<dbReference type="InterPro" id="IPR003660">
    <property type="entry name" value="HAMP_dom"/>
</dbReference>
<keyword evidence="9 17" id="KW-0418">Kinase</keyword>
<name>A0ABS9GWS1_9BACL</name>
<evidence type="ECO:0000256" key="6">
    <source>
        <dbReference type="ARBA" id="ARBA00022679"/>
    </source>
</evidence>
<feature type="domain" description="HAMP" evidence="16">
    <location>
        <begin position="181"/>
        <end position="233"/>
    </location>
</feature>
<keyword evidence="12" id="KW-0902">Two-component regulatory system</keyword>
<dbReference type="SMART" id="SM00388">
    <property type="entry name" value="HisKA"/>
    <property type="match status" value="1"/>
</dbReference>
<dbReference type="Pfam" id="PF00512">
    <property type="entry name" value="HisKA"/>
    <property type="match status" value="1"/>
</dbReference>
<dbReference type="InterPro" id="IPR004358">
    <property type="entry name" value="Sig_transdc_His_kin-like_C"/>
</dbReference>
<dbReference type="RefSeq" id="WP_236337751.1">
    <property type="nucleotide sequence ID" value="NZ_JAKIJS010000001.1"/>
</dbReference>
<dbReference type="InterPro" id="IPR036890">
    <property type="entry name" value="HATPase_C_sf"/>
</dbReference>
<dbReference type="InterPro" id="IPR036097">
    <property type="entry name" value="HisK_dim/P_sf"/>
</dbReference>
<keyword evidence="8" id="KW-0547">Nucleotide-binding</keyword>
<keyword evidence="4" id="KW-1003">Cell membrane</keyword>
<dbReference type="GO" id="GO:0016301">
    <property type="term" value="F:kinase activity"/>
    <property type="evidence" value="ECO:0007669"/>
    <property type="project" value="UniProtKB-KW"/>
</dbReference>
<evidence type="ECO:0000256" key="13">
    <source>
        <dbReference type="ARBA" id="ARBA00023136"/>
    </source>
</evidence>
<evidence type="ECO:0000256" key="2">
    <source>
        <dbReference type="ARBA" id="ARBA00004651"/>
    </source>
</evidence>
<feature type="domain" description="Histidine kinase" evidence="15">
    <location>
        <begin position="241"/>
        <end position="442"/>
    </location>
</feature>
<feature type="transmembrane region" description="Helical" evidence="14">
    <location>
        <begin position="161"/>
        <end position="183"/>
    </location>
</feature>
<keyword evidence="6" id="KW-0808">Transferase</keyword>
<dbReference type="InterPro" id="IPR005467">
    <property type="entry name" value="His_kinase_dom"/>
</dbReference>
<evidence type="ECO:0000256" key="14">
    <source>
        <dbReference type="SAM" id="Phobius"/>
    </source>
</evidence>
<keyword evidence="7 14" id="KW-0812">Transmembrane</keyword>
<comment type="subcellular location">
    <subcellularLocation>
        <location evidence="2">Cell membrane</location>
        <topology evidence="2">Multi-pass membrane protein</topology>
    </subcellularLocation>
</comment>
<dbReference type="InterPro" id="IPR003594">
    <property type="entry name" value="HATPase_dom"/>
</dbReference>
<dbReference type="SUPFAM" id="SSF47384">
    <property type="entry name" value="Homodimeric domain of signal transducing histidine kinase"/>
    <property type="match status" value="1"/>
</dbReference>
<dbReference type="EC" id="2.7.13.3" evidence="3"/>
<reference evidence="17 18" key="1">
    <citation type="submission" date="2022-01" db="EMBL/GenBank/DDBJ databases">
        <title>Alkalihalobacillus sp. EGI L200015, a novel bacterium isolated from a salt lake sediment.</title>
        <authorList>
            <person name="Gao L."/>
            <person name="Fang B.-Z."/>
            <person name="Li W.-J."/>
        </authorList>
    </citation>
    <scope>NUCLEOTIDE SEQUENCE [LARGE SCALE GENOMIC DNA]</scope>
    <source>
        <strain evidence="17 18">KCTC 12718</strain>
    </source>
</reference>
<organism evidence="17 18">
    <name type="scientific">Pseudalkalibacillus berkeleyi</name>
    <dbReference type="NCBI Taxonomy" id="1069813"/>
    <lineage>
        <taxon>Bacteria</taxon>
        <taxon>Bacillati</taxon>
        <taxon>Bacillota</taxon>
        <taxon>Bacilli</taxon>
        <taxon>Bacillales</taxon>
        <taxon>Fictibacillaceae</taxon>
        <taxon>Pseudalkalibacillus</taxon>
    </lineage>
</organism>
<dbReference type="PROSITE" id="PS50109">
    <property type="entry name" value="HIS_KIN"/>
    <property type="match status" value="1"/>
</dbReference>
<keyword evidence="10" id="KW-0067">ATP-binding</keyword>
<dbReference type="PANTHER" id="PTHR45528:SF1">
    <property type="entry name" value="SENSOR HISTIDINE KINASE CPXA"/>
    <property type="match status" value="1"/>
</dbReference>
<dbReference type="InterPro" id="IPR050398">
    <property type="entry name" value="HssS/ArlS-like"/>
</dbReference>
<keyword evidence="13 14" id="KW-0472">Membrane</keyword>
<evidence type="ECO:0000256" key="7">
    <source>
        <dbReference type="ARBA" id="ARBA00022692"/>
    </source>
</evidence>
<sequence length="442" mass="51689">MLSIAQRIWLSFFLLVFVVGLAVVIIYPLSMREALTDETYRLIEEQQNLIIQGSDPEQELPDSNLNFIERREATRSVGHLLLGNQSFILKGDVVPDVVLRRMWENASTLGEQAGEYQLTYRDASLFYVIRKIEVNGTPTFLVSYMWDTYRDQLVQKLWERLIWILIIGIIISIIPAIWLSNYLRKPLKVLGKRFEQIGSRNWKEPLQLKGDQDFELLSNQFERMRQSLIRNDQSQKMFIQHASHELKTPIMTIKSYAQSVKDGVMPEKDLEGMMNVIIHQSGRMEERVKDMIYFSKLDTLKDSEPNAEIIRFGTLLDEVLDRFRYQREDLRIHIEGEGVTFKGDRQQWEVVYENLIQNAFRYAESFIEIKAINQNGHTWMEVRNDGERIPEEDLAHIFEPFQMSHKGQFGLGLAIVKRIVELHNGNVEVQNYKDGVSITMII</sequence>
<keyword evidence="5" id="KW-0597">Phosphoprotein</keyword>
<dbReference type="PANTHER" id="PTHR45528">
    <property type="entry name" value="SENSOR HISTIDINE KINASE CPXA"/>
    <property type="match status" value="1"/>
</dbReference>
<dbReference type="Proteomes" id="UP001649381">
    <property type="component" value="Unassembled WGS sequence"/>
</dbReference>
<evidence type="ECO:0000313" key="17">
    <source>
        <dbReference type="EMBL" id="MCF6136166.1"/>
    </source>
</evidence>
<comment type="catalytic activity">
    <reaction evidence="1">
        <text>ATP + protein L-histidine = ADP + protein N-phospho-L-histidine.</text>
        <dbReference type="EC" id="2.7.13.3"/>
    </reaction>
</comment>
<dbReference type="CDD" id="cd00082">
    <property type="entry name" value="HisKA"/>
    <property type="match status" value="1"/>
</dbReference>
<comment type="caution">
    <text evidence="17">The sequence shown here is derived from an EMBL/GenBank/DDBJ whole genome shotgun (WGS) entry which is preliminary data.</text>
</comment>
<evidence type="ECO:0000256" key="3">
    <source>
        <dbReference type="ARBA" id="ARBA00012438"/>
    </source>
</evidence>
<proteinExistence type="predicted"/>
<dbReference type="PRINTS" id="PR00344">
    <property type="entry name" value="BCTRLSENSOR"/>
</dbReference>
<dbReference type="SMART" id="SM00387">
    <property type="entry name" value="HATPase_c"/>
    <property type="match status" value="1"/>
</dbReference>
<dbReference type="Gene3D" id="3.30.565.10">
    <property type="entry name" value="Histidine kinase-like ATPase, C-terminal domain"/>
    <property type="match status" value="1"/>
</dbReference>
<accession>A0ABS9GWS1</accession>
<evidence type="ECO:0000256" key="1">
    <source>
        <dbReference type="ARBA" id="ARBA00000085"/>
    </source>
</evidence>
<dbReference type="Gene3D" id="6.10.340.10">
    <property type="match status" value="1"/>
</dbReference>
<gene>
    <name evidence="17" type="ORF">L2716_00400</name>
</gene>
<evidence type="ECO:0000256" key="11">
    <source>
        <dbReference type="ARBA" id="ARBA00022989"/>
    </source>
</evidence>
<dbReference type="InterPro" id="IPR003661">
    <property type="entry name" value="HisK_dim/P_dom"/>
</dbReference>
<evidence type="ECO:0000256" key="12">
    <source>
        <dbReference type="ARBA" id="ARBA00023012"/>
    </source>
</evidence>
<evidence type="ECO:0000256" key="10">
    <source>
        <dbReference type="ARBA" id="ARBA00022840"/>
    </source>
</evidence>
<keyword evidence="18" id="KW-1185">Reference proteome</keyword>
<evidence type="ECO:0000259" key="16">
    <source>
        <dbReference type="PROSITE" id="PS50885"/>
    </source>
</evidence>